<evidence type="ECO:0000313" key="19">
    <source>
        <dbReference type="Proteomes" id="UP000275843"/>
    </source>
</evidence>
<dbReference type="EMBL" id="CP033238">
    <property type="protein sequence ID" value="AZF75804.1"/>
    <property type="molecule type" value="Genomic_DNA"/>
</dbReference>
<evidence type="ECO:0000313" key="7">
    <source>
        <dbReference type="EMBL" id="AZF75804.1"/>
    </source>
</evidence>
<dbReference type="Proteomes" id="UP000273443">
    <property type="component" value="Chromosome"/>
</dbReference>
<dbReference type="KEGG" id="ssof:SULC_1152"/>
<dbReference type="Proteomes" id="UP000269431">
    <property type="component" value="Chromosome"/>
</dbReference>
<evidence type="ECO:0000313" key="16">
    <source>
        <dbReference type="Proteomes" id="UP000269431"/>
    </source>
</evidence>
<dbReference type="Proteomes" id="UP000594632">
    <property type="component" value="Chromosome"/>
</dbReference>
<evidence type="ECO:0000313" key="21">
    <source>
        <dbReference type="Proteomes" id="UP000282269"/>
    </source>
</evidence>
<dbReference type="KEGG" id="ssol:SULB_1154"/>
<evidence type="ECO:0000313" key="11">
    <source>
        <dbReference type="EMBL" id="QPG50460.1"/>
    </source>
</evidence>
<accession>A0A0E3MFJ0</accession>
<proteinExistence type="predicted"/>
<dbReference type="GeneID" id="24780115"/>
<reference evidence="15 16" key="2">
    <citation type="journal article" date="2018" name="Proc. Natl. Acad. Sci. U.S.A.">
        <title>Nonmutational mechanism of inheritance in the Archaeon Sulfolobus solfataricus.</title>
        <authorList>
            <person name="Payne S."/>
            <person name="McCarthy S."/>
            <person name="Johnson T."/>
            <person name="North E."/>
            <person name="Blum P."/>
        </authorList>
    </citation>
    <scope>NUCLEOTIDE SEQUENCE [LARGE SCALE GENOMIC DNA]</scope>
    <source>
        <strain evidence="5 15">SARC-H</strain>
        <strain evidence="6 19">SARC-I</strain>
        <strain evidence="8 20">SARC-N</strain>
        <strain evidence="9 21">SARC-O</strain>
        <strain evidence="10 16">SUL120</strain>
        <strain evidence="4 17">SULG</strain>
        <strain evidence="7 18">SULM</strain>
    </source>
</reference>
<dbReference type="Proteomes" id="UP000275843">
    <property type="component" value="Chromosome"/>
</dbReference>
<evidence type="ECO:0000313" key="17">
    <source>
        <dbReference type="Proteomes" id="UP000273194"/>
    </source>
</evidence>
<sequence>MGRNPLVFLRLREEDIQILEKLAEYYGVPRSGVVRILLKEKAKELNLVTS</sequence>
<evidence type="ECO:0000313" key="9">
    <source>
        <dbReference type="EMBL" id="AZF81017.1"/>
    </source>
</evidence>
<dbReference type="AlphaFoldDB" id="A0A0E3MFJ0"/>
<dbReference type="EMBL" id="CP050869">
    <property type="protein sequence ID" value="QPG50460.1"/>
    <property type="molecule type" value="Genomic_DNA"/>
</dbReference>
<evidence type="ECO:0000313" key="18">
    <source>
        <dbReference type="Proteomes" id="UP000273443"/>
    </source>
</evidence>
<reference evidence="11 22" key="4">
    <citation type="journal article" date="2020" name="Nat. Commun.">
        <title>The structures of two archaeal type IV pili illuminate evolutionary relationships.</title>
        <authorList>
            <person name="Wang F."/>
            <person name="Baquero D.P."/>
            <person name="Su Z."/>
            <person name="Beltran L.C."/>
            <person name="Prangishvili D."/>
            <person name="Krupovic M."/>
            <person name="Egelman E.H."/>
        </authorList>
    </citation>
    <scope>NUCLEOTIDE SEQUENCE [LARGE SCALE GENOMIC DNA]</scope>
    <source>
        <strain evidence="11 22">POZ149</strain>
    </source>
</reference>
<dbReference type="EMBL" id="CP033236">
    <property type="protein sequence ID" value="AZF70559.1"/>
    <property type="molecule type" value="Genomic_DNA"/>
</dbReference>
<evidence type="ECO:0000313" key="10">
    <source>
        <dbReference type="EMBL" id="AZF83656.1"/>
    </source>
</evidence>
<dbReference type="EMBL" id="CP033237">
    <property type="protein sequence ID" value="AZF73179.1"/>
    <property type="molecule type" value="Genomic_DNA"/>
</dbReference>
<dbReference type="PATRIC" id="fig|2287.6.peg.1212"/>
<evidence type="ECO:0000313" key="2">
    <source>
        <dbReference type="EMBL" id="AKA76170.1"/>
    </source>
</evidence>
<dbReference type="EMBL" id="CP033241">
    <property type="protein sequence ID" value="AZF83656.1"/>
    <property type="molecule type" value="Genomic_DNA"/>
</dbReference>
<name>A0A0E3MFJ0_SACSO</name>
<evidence type="ECO:0000313" key="15">
    <source>
        <dbReference type="Proteomes" id="UP000267993"/>
    </source>
</evidence>
<dbReference type="EMBL" id="CP033239">
    <property type="protein sequence ID" value="AZF78411.1"/>
    <property type="molecule type" value="Genomic_DNA"/>
</dbReference>
<gene>
    <name evidence="11" type="ORF">HFC64_12170</name>
    <name evidence="3" type="ORF">SULA_1153</name>
    <name evidence="1" type="ORF">SULB_1154</name>
    <name evidence="2" type="ORF">SULC_1152</name>
    <name evidence="4" type="ORF">SULG_05690</name>
    <name evidence="5" type="ORF">SULH_05690</name>
    <name evidence="6" type="ORF">SULI_05690</name>
    <name evidence="7" type="ORF">SULM_05690</name>
    <name evidence="8" type="ORF">SULN_05690</name>
    <name evidence="9" type="ORF">SULO_05700</name>
    <name evidence="10" type="ORF">SULZ_05930</name>
</gene>
<evidence type="ECO:0000313" key="6">
    <source>
        <dbReference type="EMBL" id="AZF73179.1"/>
    </source>
</evidence>
<evidence type="ECO:0000313" key="14">
    <source>
        <dbReference type="Proteomes" id="UP000033106"/>
    </source>
</evidence>
<evidence type="ECO:0000313" key="8">
    <source>
        <dbReference type="EMBL" id="AZF78411.1"/>
    </source>
</evidence>
<evidence type="ECO:0000313" key="20">
    <source>
        <dbReference type="Proteomes" id="UP000278715"/>
    </source>
</evidence>
<evidence type="ECO:0000313" key="5">
    <source>
        <dbReference type="EMBL" id="AZF70559.1"/>
    </source>
</evidence>
<dbReference type="Proteomes" id="UP000033106">
    <property type="component" value="Chromosome"/>
</dbReference>
<dbReference type="EMBL" id="CP033240">
    <property type="protein sequence ID" value="AZF81017.1"/>
    <property type="molecule type" value="Genomic_DNA"/>
</dbReference>
<dbReference type="Proteomes" id="UP000033085">
    <property type="component" value="Chromosome"/>
</dbReference>
<dbReference type="Proteomes" id="UP000282269">
    <property type="component" value="Chromosome"/>
</dbReference>
<dbReference type="Proteomes" id="UP000273194">
    <property type="component" value="Chromosome"/>
</dbReference>
<reference evidence="12 13" key="1">
    <citation type="journal article" date="2015" name="Genome Announc.">
        <title>Complete Genome Sequence of Sulfolobus solfataricus Strain 98/2 and Evolved Derivatives.</title>
        <authorList>
            <person name="McCarthy S."/>
            <person name="Gradnigo J."/>
            <person name="Johnson T."/>
            <person name="Payne S."/>
            <person name="Lipzen A."/>
            <person name="Martin J."/>
            <person name="Schackwitz W."/>
            <person name="Moriyama E."/>
            <person name="Blum P."/>
        </authorList>
    </citation>
    <scope>NUCLEOTIDE SEQUENCE [LARGE SCALE GENOMIC DNA]</scope>
    <source>
        <strain evidence="12">98/2 SULC</strain>
        <strain evidence="1">SARC-B</strain>
        <strain evidence="2">SARC-C</strain>
        <strain evidence="3 14">SULA</strain>
        <strain evidence="13">SULB</strain>
    </source>
</reference>
<reference evidence="3" key="3">
    <citation type="submission" date="2018-10" db="EMBL/GenBank/DDBJ databases">
        <authorList>
            <person name="McCarthy S."/>
            <person name="Gradnigo J."/>
            <person name="Johnson T."/>
            <person name="Payne S."/>
            <person name="Lipzen A."/>
            <person name="Schackwitz W."/>
            <person name="Martin J."/>
            <person name="Moriyama E."/>
            <person name="Blum P."/>
        </authorList>
    </citation>
    <scope>NUCLEOTIDE SEQUENCE</scope>
    <source>
        <strain evidence="1">SARC-B</strain>
        <strain evidence="2">SARC-C</strain>
        <strain evidence="3">SULA</strain>
    </source>
</reference>
<evidence type="ECO:0000313" key="3">
    <source>
        <dbReference type="EMBL" id="AKA78862.1"/>
    </source>
</evidence>
<dbReference type="CDD" id="cd22234">
    <property type="entry name" value="RHH_MobB-like"/>
    <property type="match status" value="1"/>
</dbReference>
<evidence type="ECO:0000313" key="1">
    <source>
        <dbReference type="EMBL" id="AKA73472.1"/>
    </source>
</evidence>
<dbReference type="EMBL" id="CP011056">
    <property type="protein sequence ID" value="AKA76170.1"/>
    <property type="molecule type" value="Genomic_DNA"/>
</dbReference>
<evidence type="ECO:0000313" key="12">
    <source>
        <dbReference type="Proteomes" id="UP000033057"/>
    </source>
</evidence>
<dbReference type="Proteomes" id="UP000267993">
    <property type="component" value="Chromosome"/>
</dbReference>
<dbReference type="EMBL" id="CP033235">
    <property type="protein sequence ID" value="AZF67939.1"/>
    <property type="molecule type" value="Genomic_DNA"/>
</dbReference>
<protein>
    <submittedName>
        <fullName evidence="3">CopG family transcriptional regulator</fullName>
    </submittedName>
</protein>
<dbReference type="EMBL" id="CP011057">
    <property type="protein sequence ID" value="AKA78862.1"/>
    <property type="molecule type" value="Genomic_DNA"/>
</dbReference>
<evidence type="ECO:0000313" key="13">
    <source>
        <dbReference type="Proteomes" id="UP000033085"/>
    </source>
</evidence>
<dbReference type="GeneID" id="44129102"/>
<organism evidence="3 14">
    <name type="scientific">Saccharolobus solfataricus</name>
    <name type="common">Sulfolobus solfataricus</name>
    <dbReference type="NCBI Taxonomy" id="2287"/>
    <lineage>
        <taxon>Archaea</taxon>
        <taxon>Thermoproteota</taxon>
        <taxon>Thermoprotei</taxon>
        <taxon>Sulfolobales</taxon>
        <taxon>Sulfolobaceae</taxon>
        <taxon>Saccharolobus</taxon>
    </lineage>
</organism>
<dbReference type="EMBL" id="CP011055">
    <property type="protein sequence ID" value="AKA73472.1"/>
    <property type="molecule type" value="Genomic_DNA"/>
</dbReference>
<dbReference type="Proteomes" id="UP000278715">
    <property type="component" value="Chromosome"/>
</dbReference>
<dbReference type="KEGG" id="ssoa:SULA_1153"/>
<evidence type="ECO:0000313" key="22">
    <source>
        <dbReference type="Proteomes" id="UP000594632"/>
    </source>
</evidence>
<dbReference type="Proteomes" id="UP000033057">
    <property type="component" value="Chromosome"/>
</dbReference>
<evidence type="ECO:0000313" key="4">
    <source>
        <dbReference type="EMBL" id="AZF67939.1"/>
    </source>
</evidence>
<dbReference type="RefSeq" id="WP_009990367.1">
    <property type="nucleotide sequence ID" value="NZ_CP011055.2"/>
</dbReference>